<sequence>MHCKKAVRVNIASIHKQHMKNLPHTMRVTGFSAAFKHALLFYKL</sequence>
<dbReference type="AlphaFoldDB" id="A0A0F3N5T5"/>
<evidence type="ECO:0000313" key="2">
    <source>
        <dbReference type="Proteomes" id="UP000033754"/>
    </source>
</evidence>
<dbReference type="Proteomes" id="UP000033754">
    <property type="component" value="Unassembled WGS sequence"/>
</dbReference>
<protein>
    <submittedName>
        <fullName evidence="1">Uncharacterized protein</fullName>
    </submittedName>
</protein>
<reference evidence="1 2" key="1">
    <citation type="submission" date="2015-01" db="EMBL/GenBank/DDBJ databases">
        <title>Genome Sequencing of Rickettsiales.</title>
        <authorList>
            <person name="Daugherty S.C."/>
            <person name="Su Q."/>
            <person name="Abolude K."/>
            <person name="Beier-Sexton M."/>
            <person name="Carlyon J.A."/>
            <person name="Carter R."/>
            <person name="Day N.P."/>
            <person name="Dumler S.J."/>
            <person name="Dyachenko V."/>
            <person name="Godinez A."/>
            <person name="Kurtti T.J."/>
            <person name="Lichay M."/>
            <person name="Mullins K.E."/>
            <person name="Ott S."/>
            <person name="Pappas-Brown V."/>
            <person name="Paris D.H."/>
            <person name="Patel P."/>
            <person name="Richards A.L."/>
            <person name="Sadzewicz L."/>
            <person name="Sears K."/>
            <person name="Seidman D."/>
            <person name="Sengamalay N."/>
            <person name="Stenos J."/>
            <person name="Tallon L.J."/>
            <person name="Vincent G."/>
            <person name="Fraser C.M."/>
            <person name="Munderloh U."/>
            <person name="Dunning-Hotopp J.C."/>
        </authorList>
    </citation>
    <scope>NUCLEOTIDE SEQUENCE [LARGE SCALE GENOMIC DNA]</scope>
    <source>
        <strain evidence="1 2">NCH-1</strain>
    </source>
</reference>
<evidence type="ECO:0000313" key="1">
    <source>
        <dbReference type="EMBL" id="KJV63076.1"/>
    </source>
</evidence>
<gene>
    <name evidence="1" type="ORF">EPHNCH_1143</name>
</gene>
<organism evidence="1 2">
    <name type="scientific">Anaplasma phagocytophilum str. NCH-1</name>
    <dbReference type="NCBI Taxonomy" id="1359161"/>
    <lineage>
        <taxon>Bacteria</taxon>
        <taxon>Pseudomonadati</taxon>
        <taxon>Pseudomonadota</taxon>
        <taxon>Alphaproteobacteria</taxon>
        <taxon>Rickettsiales</taxon>
        <taxon>Anaplasmataceae</taxon>
        <taxon>Anaplasma</taxon>
        <taxon>phagocytophilum group</taxon>
    </lineage>
</organism>
<dbReference type="PATRIC" id="fig|1359161.3.peg.1288"/>
<name>A0A0F3N5T5_ANAPH</name>
<accession>A0A0F3N5T5</accession>
<proteinExistence type="predicted"/>
<dbReference type="EMBL" id="LANT01000008">
    <property type="protein sequence ID" value="KJV63076.1"/>
    <property type="molecule type" value="Genomic_DNA"/>
</dbReference>
<comment type="caution">
    <text evidence="1">The sequence shown here is derived from an EMBL/GenBank/DDBJ whole genome shotgun (WGS) entry which is preliminary data.</text>
</comment>